<keyword evidence="1" id="KW-0812">Transmembrane</keyword>
<evidence type="ECO:0000313" key="2">
    <source>
        <dbReference type="EMBL" id="MFC3109554.1"/>
    </source>
</evidence>
<keyword evidence="1" id="KW-0472">Membrane</keyword>
<comment type="caution">
    <text evidence="2">The sequence shown here is derived from an EMBL/GenBank/DDBJ whole genome shotgun (WGS) entry which is preliminary data.</text>
</comment>
<keyword evidence="1" id="KW-1133">Transmembrane helix</keyword>
<protein>
    <submittedName>
        <fullName evidence="2">Uncharacterized protein</fullName>
    </submittedName>
</protein>
<evidence type="ECO:0000313" key="3">
    <source>
        <dbReference type="Proteomes" id="UP001595530"/>
    </source>
</evidence>
<name>A0ABV7F395_9BURK</name>
<dbReference type="Proteomes" id="UP001595530">
    <property type="component" value="Unassembled WGS sequence"/>
</dbReference>
<gene>
    <name evidence="2" type="ORF">ACFOFO_16550</name>
</gene>
<sequence length="65" mass="7378">MSAEATAALSVFKPRVITVGRVFVRILSDMDWIRLGNIWSWTAVPSASSIIFWFQHIITARRTQA</sequence>
<accession>A0ABV7F395</accession>
<dbReference type="RefSeq" id="WP_390325378.1">
    <property type="nucleotide sequence ID" value="NZ_JBHRTP010000054.1"/>
</dbReference>
<evidence type="ECO:0000256" key="1">
    <source>
        <dbReference type="SAM" id="Phobius"/>
    </source>
</evidence>
<reference evidence="3" key="1">
    <citation type="journal article" date="2019" name="Int. J. Syst. Evol. Microbiol.">
        <title>The Global Catalogue of Microorganisms (GCM) 10K type strain sequencing project: providing services to taxonomists for standard genome sequencing and annotation.</title>
        <authorList>
            <consortium name="The Broad Institute Genomics Platform"/>
            <consortium name="The Broad Institute Genome Sequencing Center for Infectious Disease"/>
            <person name="Wu L."/>
            <person name="Ma J."/>
        </authorList>
    </citation>
    <scope>NUCLEOTIDE SEQUENCE [LARGE SCALE GENOMIC DNA]</scope>
    <source>
        <strain evidence="3">KCTC 42986</strain>
    </source>
</reference>
<feature type="transmembrane region" description="Helical" evidence="1">
    <location>
        <begin position="38"/>
        <end position="58"/>
    </location>
</feature>
<keyword evidence="3" id="KW-1185">Reference proteome</keyword>
<proteinExistence type="predicted"/>
<dbReference type="EMBL" id="JBHRTP010000054">
    <property type="protein sequence ID" value="MFC3109554.1"/>
    <property type="molecule type" value="Genomic_DNA"/>
</dbReference>
<organism evidence="2 3">
    <name type="scientific">Undibacterium arcticum</name>
    <dbReference type="NCBI Taxonomy" id="1762892"/>
    <lineage>
        <taxon>Bacteria</taxon>
        <taxon>Pseudomonadati</taxon>
        <taxon>Pseudomonadota</taxon>
        <taxon>Betaproteobacteria</taxon>
        <taxon>Burkholderiales</taxon>
        <taxon>Oxalobacteraceae</taxon>
        <taxon>Undibacterium</taxon>
    </lineage>
</organism>